<accession>A0A316DPX1</accession>
<evidence type="ECO:0000313" key="3">
    <source>
        <dbReference type="EMBL" id="PWK20015.1"/>
    </source>
</evidence>
<dbReference type="GO" id="GO:0008641">
    <property type="term" value="F:ubiquitin-like modifier activating enzyme activity"/>
    <property type="evidence" value="ECO:0007669"/>
    <property type="project" value="InterPro"/>
</dbReference>
<dbReference type="InterPro" id="IPR032701">
    <property type="entry name" value="Prok-E2_B_dom"/>
</dbReference>
<dbReference type="OrthoDB" id="9804286at2"/>
<dbReference type="Gene3D" id="3.40.50.720">
    <property type="entry name" value="NAD(P)-binding Rossmann-like Domain"/>
    <property type="match status" value="1"/>
</dbReference>
<feature type="domain" description="THIF-type NAD/FAD binding fold" evidence="1">
    <location>
        <begin position="335"/>
        <end position="437"/>
    </location>
</feature>
<dbReference type="InterPro" id="IPR016135">
    <property type="entry name" value="UBQ-conjugating_enzyme/RWD"/>
</dbReference>
<protein>
    <submittedName>
        <fullName evidence="3">E2/UBC family protein B</fullName>
    </submittedName>
</protein>
<feature type="domain" description="Prokaryotic E2 family B" evidence="2">
    <location>
        <begin position="43"/>
        <end position="147"/>
    </location>
</feature>
<dbReference type="InterPro" id="IPR035985">
    <property type="entry name" value="Ubiquitin-activating_enz"/>
</dbReference>
<organism evidence="3 4">
    <name type="scientific">Xanthomarina spongicola</name>
    <dbReference type="NCBI Taxonomy" id="570520"/>
    <lineage>
        <taxon>Bacteria</taxon>
        <taxon>Pseudomonadati</taxon>
        <taxon>Bacteroidota</taxon>
        <taxon>Flavobacteriia</taxon>
        <taxon>Flavobacteriales</taxon>
        <taxon>Flavobacteriaceae</taxon>
        <taxon>Xanthomarina</taxon>
    </lineage>
</organism>
<evidence type="ECO:0000313" key="4">
    <source>
        <dbReference type="Proteomes" id="UP000245430"/>
    </source>
</evidence>
<comment type="caution">
    <text evidence="3">The sequence shown here is derived from an EMBL/GenBank/DDBJ whole genome shotgun (WGS) entry which is preliminary data.</text>
</comment>
<gene>
    <name evidence="3" type="ORF">LX78_01366</name>
</gene>
<dbReference type="Pfam" id="PF00899">
    <property type="entry name" value="ThiF"/>
    <property type="match status" value="1"/>
</dbReference>
<evidence type="ECO:0000259" key="1">
    <source>
        <dbReference type="Pfam" id="PF00899"/>
    </source>
</evidence>
<dbReference type="Proteomes" id="UP000245430">
    <property type="component" value="Unassembled WGS sequence"/>
</dbReference>
<sequence length="582" mass="67152">MFDFKNLLDEISKTENCNQLNEEELKSLDYDFFENGTVWQVSTEITIEGKCTDITLYINFPTNFPFSFPKIFINKSSYEPIKYIPHINSDLSICIFDEGNNPVMPKSNLIELLCLMLSKAKKIITCADDDEYKKEEFLNEFKAYWELVYSEKDTVSNSGFHSINNESTLSVKGIGFTNKMFCGYEYFISNNDADLDRIKNISTLNGYKYQELSVIIIDNPFDIPPYDTTFMESLILLQNDNDRFQEFKKLCKSKEFNSVIIVFKNTKNSVSEYYGWTYKNVAMLLRKHGGYRNTTSKFIHLNAPYNSHKLVSRLSFDNISLDRLQIRTTGYVEEQKSIVISGLGSIGSNLIYFLRNLPINKFHLIDNDSLSPENIKRHYLGLSYSKYKKVDAIKNELCNINPLNIIEIRDDSVNNVILKEPTFINDCDFHIVAIGKTNVENFILENIQNGVLSKPTILFWVEPFLASGQMLFVLPKDAPKVIDLISQNNFPFHVLDNVNSQLDKTYIIEGSCQSGYFPYSSAYLTYFLSMIFPYLKLHLLSNNETSKIYSWIGDKALLKEKLLITSQFGNSNESFQLIINEV</sequence>
<keyword evidence="4" id="KW-1185">Reference proteome</keyword>
<dbReference type="EMBL" id="QGGP01000002">
    <property type="protein sequence ID" value="PWK20015.1"/>
    <property type="molecule type" value="Genomic_DNA"/>
</dbReference>
<evidence type="ECO:0000259" key="2">
    <source>
        <dbReference type="Pfam" id="PF14461"/>
    </source>
</evidence>
<dbReference type="SUPFAM" id="SSF69572">
    <property type="entry name" value="Activating enzymes of the ubiquitin-like proteins"/>
    <property type="match status" value="1"/>
</dbReference>
<proteinExistence type="predicted"/>
<dbReference type="Gene3D" id="3.10.110.10">
    <property type="entry name" value="Ubiquitin Conjugating Enzyme"/>
    <property type="match status" value="1"/>
</dbReference>
<dbReference type="AlphaFoldDB" id="A0A316DPX1"/>
<dbReference type="InterPro" id="IPR000594">
    <property type="entry name" value="ThiF_NAD_FAD-bd"/>
</dbReference>
<dbReference type="RefSeq" id="WP_109681874.1">
    <property type="nucleotide sequence ID" value="NZ_QGGP01000002.1"/>
</dbReference>
<name>A0A316DPX1_9FLAO</name>
<dbReference type="Pfam" id="PF14461">
    <property type="entry name" value="Prok-E2_B"/>
    <property type="match status" value="1"/>
</dbReference>
<dbReference type="SUPFAM" id="SSF54495">
    <property type="entry name" value="UBC-like"/>
    <property type="match status" value="1"/>
</dbReference>
<reference evidence="3 4" key="1">
    <citation type="submission" date="2018-05" db="EMBL/GenBank/DDBJ databases">
        <title>Genomic Encyclopedia of Archaeal and Bacterial Type Strains, Phase II (KMG-II): from individual species to whole genera.</title>
        <authorList>
            <person name="Goeker M."/>
        </authorList>
    </citation>
    <scope>NUCLEOTIDE SEQUENCE [LARGE SCALE GENOMIC DNA]</scope>
    <source>
        <strain evidence="3 4">DSM 22637</strain>
    </source>
</reference>